<dbReference type="EMBL" id="CP062983">
    <property type="protein sequence ID" value="QPC85154.1"/>
    <property type="molecule type" value="Genomic_DNA"/>
</dbReference>
<evidence type="ECO:0000313" key="2">
    <source>
        <dbReference type="EMBL" id="QPC85154.1"/>
    </source>
</evidence>
<accession>A0A7S8IGX8</accession>
<gene>
    <name evidence="2" type="ORF">G4Y79_08045</name>
</gene>
<dbReference type="AlphaFoldDB" id="A0A7S8IGX8"/>
<protein>
    <submittedName>
        <fullName evidence="2">AzlD domain-containing protein</fullName>
    </submittedName>
</protein>
<feature type="transmembrane region" description="Helical" evidence="1">
    <location>
        <begin position="61"/>
        <end position="81"/>
    </location>
</feature>
<dbReference type="Pfam" id="PF05437">
    <property type="entry name" value="AzlD"/>
    <property type="match status" value="1"/>
</dbReference>
<keyword evidence="1" id="KW-1133">Transmembrane helix</keyword>
<evidence type="ECO:0000313" key="3">
    <source>
        <dbReference type="Proteomes" id="UP000594468"/>
    </source>
</evidence>
<reference evidence="2 3" key="1">
    <citation type="submission" date="2020-02" db="EMBL/GenBank/DDBJ databases">
        <authorList>
            <person name="Zheng R.K."/>
            <person name="Sun C.M."/>
        </authorList>
    </citation>
    <scope>NUCLEOTIDE SEQUENCE [LARGE SCALE GENOMIC DNA]</scope>
    <source>
        <strain evidence="3">rifampicinis</strain>
    </source>
</reference>
<keyword evidence="3" id="KW-1185">Reference proteome</keyword>
<organism evidence="2 3">
    <name type="scientific">Phototrophicus methaneseepsis</name>
    <dbReference type="NCBI Taxonomy" id="2710758"/>
    <lineage>
        <taxon>Bacteria</taxon>
        <taxon>Bacillati</taxon>
        <taxon>Chloroflexota</taxon>
        <taxon>Candidatus Thermofontia</taxon>
        <taxon>Phototrophicales</taxon>
        <taxon>Phototrophicaceae</taxon>
        <taxon>Phototrophicus</taxon>
    </lineage>
</organism>
<dbReference type="KEGG" id="pmet:G4Y79_08045"/>
<proteinExistence type="predicted"/>
<feature type="transmembrane region" description="Helical" evidence="1">
    <location>
        <begin position="6"/>
        <end position="25"/>
    </location>
</feature>
<name>A0A7S8IGX8_9CHLR</name>
<keyword evidence="1" id="KW-0472">Membrane</keyword>
<dbReference type="InterPro" id="IPR008407">
    <property type="entry name" value="Brnchd-chn_aa_trnsp_AzlD"/>
</dbReference>
<dbReference type="Proteomes" id="UP000594468">
    <property type="component" value="Chromosome"/>
</dbReference>
<feature type="transmembrane region" description="Helical" evidence="1">
    <location>
        <begin position="86"/>
        <end position="103"/>
    </location>
</feature>
<feature type="transmembrane region" description="Helical" evidence="1">
    <location>
        <begin position="37"/>
        <end position="55"/>
    </location>
</feature>
<keyword evidence="1" id="KW-0812">Transmembrane</keyword>
<sequence length="106" mass="11445">MQEVLLIVGMFAVTFSVRYVPIVLVGRIQLSDRVQRALNYVPVAVLTAICAPAIFMPEGTLALSLENAALVGGAASILIAWRTRNLLLTIVLGMVIYMGWRALMGA</sequence>
<evidence type="ECO:0000256" key="1">
    <source>
        <dbReference type="SAM" id="Phobius"/>
    </source>
</evidence>